<dbReference type="InterPro" id="IPR001507">
    <property type="entry name" value="ZP_dom"/>
</dbReference>
<evidence type="ECO:0000313" key="6">
    <source>
        <dbReference type="Proteomes" id="UP001627154"/>
    </source>
</evidence>
<evidence type="ECO:0000256" key="1">
    <source>
        <dbReference type="ARBA" id="ARBA00023157"/>
    </source>
</evidence>
<dbReference type="EMBL" id="JBJJXI010000087">
    <property type="protein sequence ID" value="KAL3394905.1"/>
    <property type="molecule type" value="Genomic_DNA"/>
</dbReference>
<name>A0ABD2WQ88_9HYME</name>
<organism evidence="5 6">
    <name type="scientific">Trichogramma kaykai</name>
    <dbReference type="NCBI Taxonomy" id="54128"/>
    <lineage>
        <taxon>Eukaryota</taxon>
        <taxon>Metazoa</taxon>
        <taxon>Ecdysozoa</taxon>
        <taxon>Arthropoda</taxon>
        <taxon>Hexapoda</taxon>
        <taxon>Insecta</taxon>
        <taxon>Pterygota</taxon>
        <taxon>Neoptera</taxon>
        <taxon>Endopterygota</taxon>
        <taxon>Hymenoptera</taxon>
        <taxon>Apocrita</taxon>
        <taxon>Proctotrupomorpha</taxon>
        <taxon>Chalcidoidea</taxon>
        <taxon>Trichogrammatidae</taxon>
        <taxon>Trichogramma</taxon>
    </lineage>
</organism>
<feature type="region of interest" description="Disordered" evidence="2">
    <location>
        <begin position="91"/>
        <end position="226"/>
    </location>
</feature>
<dbReference type="PANTHER" id="PTHR46560:SF4">
    <property type="entry name" value="DUSKY"/>
    <property type="match status" value="1"/>
</dbReference>
<dbReference type="Pfam" id="PF00100">
    <property type="entry name" value="Zona_pellucida"/>
    <property type="match status" value="1"/>
</dbReference>
<feature type="compositionally biased region" description="Basic and acidic residues" evidence="2">
    <location>
        <begin position="157"/>
        <end position="172"/>
    </location>
</feature>
<reference evidence="5 6" key="1">
    <citation type="journal article" date="2024" name="bioRxiv">
        <title>A reference genome for Trichogramma kaykai: A tiny desert-dwelling parasitoid wasp with competing sex-ratio distorters.</title>
        <authorList>
            <person name="Culotta J."/>
            <person name="Lindsey A.R."/>
        </authorList>
    </citation>
    <scope>NUCLEOTIDE SEQUENCE [LARGE SCALE GENOMIC DNA]</scope>
    <source>
        <strain evidence="5 6">KSX58</strain>
    </source>
</reference>
<dbReference type="PROSITE" id="PS51034">
    <property type="entry name" value="ZP_2"/>
    <property type="match status" value="1"/>
</dbReference>
<dbReference type="Gene3D" id="2.60.40.4100">
    <property type="entry name" value="Zona pellucida, ZP-C domain"/>
    <property type="match status" value="1"/>
</dbReference>
<gene>
    <name evidence="5" type="ORF">TKK_010897</name>
</gene>
<feature type="compositionally biased region" description="Basic residues" evidence="2">
    <location>
        <begin position="173"/>
        <end position="182"/>
    </location>
</feature>
<evidence type="ECO:0000256" key="2">
    <source>
        <dbReference type="SAM" id="MobiDB-lite"/>
    </source>
</evidence>
<dbReference type="InterPro" id="IPR055355">
    <property type="entry name" value="ZP-C"/>
</dbReference>
<feature type="region of interest" description="Disordered" evidence="2">
    <location>
        <begin position="33"/>
        <end position="67"/>
    </location>
</feature>
<evidence type="ECO:0000313" key="5">
    <source>
        <dbReference type="EMBL" id="KAL3394905.1"/>
    </source>
</evidence>
<keyword evidence="6" id="KW-1185">Reference proteome</keyword>
<dbReference type="Pfam" id="PF25057">
    <property type="entry name" value="CUT_N"/>
    <property type="match status" value="1"/>
</dbReference>
<sequence>MKLYAFAINGYRASIAKEYEKLVSRSSRTRICRPTAPNVRPRNLGPSSRPRRSHPLSPTIRARTRSRALSRTTAAHRLTLRRPRVSRITVPTAAAAPATRVRRSTAAAAVARRPPRPTCLRRVSRRAPVAPAIRIRRRATDPRPDSRRPRGRRPSRRDRLPPHLHRPPDLPSRRRPKKPRRGRPPDLDRLLVLNLDPPPVRPETGNEIVPGGPNKEKEDDDEKHPPHIHSLEVQCTKTMMTINIEFNRAFNGVIYSKGFYAMPQCRYVQENSNQIKYTFTVNLDSCGTQFINDFAGEAGQAYLENVLVLQNEPGIQEVWDTVRSVRCLWEGNINKALMVSLSVDMLNQEIVTFSGDTATAKLDIQVGKGPFAPAANGLVKIGETMTLVVSVEGDPGFDLQVRDCIARDESSTNIYKLTDERGCILKPKLFGAFQTTKETGNTGASVIAYAFFQAFKFPDVMDLFIECNVELCKTNCEPCPESNQQIEPGRKKRSVTYTYQNWTRDPQGESIRVGQRFRVVSSDDLPHRDSGPVQQVPYDDASSDYEDHQQQISSQLPATTSGIGGGNVCLSYLGFYSASATILVALAVSSLSAVLLYSKLQRLKYEKTLDMPRCS</sequence>
<dbReference type="InterPro" id="IPR042235">
    <property type="entry name" value="ZP-C_dom"/>
</dbReference>
<accession>A0ABD2WQ88</accession>
<feature type="compositionally biased region" description="Basic and acidic residues" evidence="2">
    <location>
        <begin position="138"/>
        <end position="148"/>
    </location>
</feature>
<dbReference type="Gene3D" id="2.60.40.3210">
    <property type="entry name" value="Zona pellucida, ZP-N domain"/>
    <property type="match status" value="1"/>
</dbReference>
<dbReference type="SMART" id="SM00241">
    <property type="entry name" value="ZP"/>
    <property type="match status" value="1"/>
</dbReference>
<keyword evidence="3" id="KW-1133">Transmembrane helix</keyword>
<keyword evidence="1" id="KW-1015">Disulfide bond</keyword>
<dbReference type="AlphaFoldDB" id="A0ABD2WQ88"/>
<dbReference type="PANTHER" id="PTHR46560">
    <property type="entry name" value="CYPHER, ISOFORM B"/>
    <property type="match status" value="1"/>
</dbReference>
<comment type="caution">
    <text evidence="5">The sequence shown here is derived from an EMBL/GenBank/DDBJ whole genome shotgun (WGS) entry which is preliminary data.</text>
</comment>
<evidence type="ECO:0000259" key="4">
    <source>
        <dbReference type="PROSITE" id="PS51034"/>
    </source>
</evidence>
<protein>
    <recommendedName>
        <fullName evidence="4">ZP domain-containing protein</fullName>
    </recommendedName>
</protein>
<dbReference type="InterPro" id="IPR056953">
    <property type="entry name" value="CUT_N"/>
</dbReference>
<keyword evidence="3" id="KW-0812">Transmembrane</keyword>
<evidence type="ECO:0000256" key="3">
    <source>
        <dbReference type="SAM" id="Phobius"/>
    </source>
</evidence>
<feature type="compositionally biased region" description="Basic and acidic residues" evidence="2">
    <location>
        <begin position="214"/>
        <end position="225"/>
    </location>
</feature>
<proteinExistence type="predicted"/>
<dbReference type="Proteomes" id="UP001627154">
    <property type="component" value="Unassembled WGS sequence"/>
</dbReference>
<keyword evidence="3" id="KW-0472">Membrane</keyword>
<feature type="domain" description="ZP" evidence="4">
    <location>
        <begin position="234"/>
        <end position="486"/>
    </location>
</feature>
<feature type="transmembrane region" description="Helical" evidence="3">
    <location>
        <begin position="573"/>
        <end position="597"/>
    </location>
</feature>
<feature type="compositionally biased region" description="Low complexity" evidence="2">
    <location>
        <begin position="91"/>
        <end position="112"/>
    </location>
</feature>